<dbReference type="SUPFAM" id="SSF56529">
    <property type="entry name" value="FAH"/>
    <property type="match status" value="1"/>
</dbReference>
<dbReference type="GO" id="GO:0008684">
    <property type="term" value="F:2-oxopent-4-enoate hydratase activity"/>
    <property type="evidence" value="ECO:0007669"/>
    <property type="project" value="TreeGrafter"/>
</dbReference>
<gene>
    <name evidence="1" type="ORF">AX660_08605</name>
</gene>
<protein>
    <submittedName>
        <fullName evidence="1">Hydratase</fullName>
    </submittedName>
</protein>
<evidence type="ECO:0000313" key="2">
    <source>
        <dbReference type="Proteomes" id="UP000070299"/>
    </source>
</evidence>
<dbReference type="EMBL" id="LSNE01000003">
    <property type="protein sequence ID" value="KXI30052.1"/>
    <property type="molecule type" value="Genomic_DNA"/>
</dbReference>
<keyword evidence="2" id="KW-1185">Reference proteome</keyword>
<dbReference type="OrthoDB" id="9792137at2"/>
<dbReference type="STRING" id="1799789.AX660_08605"/>
<organism evidence="1 2">
    <name type="scientific">Paraglaciecola hydrolytica</name>
    <dbReference type="NCBI Taxonomy" id="1799789"/>
    <lineage>
        <taxon>Bacteria</taxon>
        <taxon>Pseudomonadati</taxon>
        <taxon>Pseudomonadota</taxon>
        <taxon>Gammaproteobacteria</taxon>
        <taxon>Alteromonadales</taxon>
        <taxon>Alteromonadaceae</taxon>
        <taxon>Paraglaciecola</taxon>
    </lineage>
</organism>
<dbReference type="PANTHER" id="PTHR30143">
    <property type="entry name" value="ACID HYDRATASE"/>
    <property type="match status" value="1"/>
</dbReference>
<dbReference type="Gene3D" id="3.90.850.10">
    <property type="entry name" value="Fumarylacetoacetase-like, C-terminal domain"/>
    <property type="match status" value="1"/>
</dbReference>
<dbReference type="Proteomes" id="UP000070299">
    <property type="component" value="Unassembled WGS sequence"/>
</dbReference>
<dbReference type="GO" id="GO:0005737">
    <property type="term" value="C:cytoplasm"/>
    <property type="evidence" value="ECO:0007669"/>
    <property type="project" value="TreeGrafter"/>
</dbReference>
<dbReference type="InterPro" id="IPR050772">
    <property type="entry name" value="Hydratase-Decarb/MhpD_sf"/>
</dbReference>
<dbReference type="PANTHER" id="PTHR30143:SF0">
    <property type="entry name" value="2-KETO-4-PENTENOATE HYDRATASE"/>
    <property type="match status" value="1"/>
</dbReference>
<reference evidence="2" key="1">
    <citation type="submission" date="2016-02" db="EMBL/GenBank/DDBJ databases">
        <authorList>
            <person name="Schultz-Johansen M."/>
            <person name="Glaring M.A."/>
            <person name="Bech P.K."/>
            <person name="Stougaard P."/>
        </authorList>
    </citation>
    <scope>NUCLEOTIDE SEQUENCE [LARGE SCALE GENOMIC DNA]</scope>
    <source>
        <strain evidence="2">S66</strain>
    </source>
</reference>
<name>A0A136A486_9ALTE</name>
<comment type="caution">
    <text evidence="1">The sequence shown here is derived from an EMBL/GenBank/DDBJ whole genome shotgun (WGS) entry which is preliminary data.</text>
</comment>
<accession>A0A136A486</accession>
<sequence>MSSTQGVEQAATTLVSRRIAGGQGDVLCTDHRPSDNEQAFTIQTEVSRQWCEQVNDSIGGWKCLQPIDGRWVVAPIFTSTINTIPPIPVWPTKQVSRIEPELAFYFAHDLAVRDEPYLAHEVDAAISRTHMALELIYNRHADPTQCTHFDNLADGLVNQGLFVGPQVDTEHAIQASQFEITVSYKEHTQTYEGKHPNGLPRTPLYWLVEFLRQQGMGIQAGQVVITGSYAGVIDVPLDTEIKLEYQGLGEMQVRFISK</sequence>
<dbReference type="RefSeq" id="WP_068373746.1">
    <property type="nucleotide sequence ID" value="NZ_LSNE01000003.1"/>
</dbReference>
<dbReference type="AlphaFoldDB" id="A0A136A486"/>
<proteinExistence type="predicted"/>
<evidence type="ECO:0000313" key="1">
    <source>
        <dbReference type="EMBL" id="KXI30052.1"/>
    </source>
</evidence>
<dbReference type="InterPro" id="IPR036663">
    <property type="entry name" value="Fumarylacetoacetase_C_sf"/>
</dbReference>